<keyword evidence="3" id="KW-1185">Reference proteome</keyword>
<dbReference type="NCBIfam" id="TIGR00167">
    <property type="entry name" value="cbbA"/>
    <property type="match status" value="1"/>
</dbReference>
<dbReference type="SUPFAM" id="SSF51569">
    <property type="entry name" value="Aldolase"/>
    <property type="match status" value="1"/>
</dbReference>
<dbReference type="PANTHER" id="PTHR30304">
    <property type="entry name" value="D-TAGATOSE-1,6-BISPHOSPHATE ALDOLASE"/>
    <property type="match status" value="1"/>
</dbReference>
<dbReference type="GO" id="GO:0016787">
    <property type="term" value="F:hydrolase activity"/>
    <property type="evidence" value="ECO:0007669"/>
    <property type="project" value="UniProtKB-KW"/>
</dbReference>
<gene>
    <name evidence="2" type="ORF">J2S08_001430</name>
</gene>
<dbReference type="InterPro" id="IPR000771">
    <property type="entry name" value="FBA_II"/>
</dbReference>
<evidence type="ECO:0000256" key="1">
    <source>
        <dbReference type="ARBA" id="ARBA00001947"/>
    </source>
</evidence>
<keyword evidence="2" id="KW-0456">Lyase</keyword>
<dbReference type="EC" id="4.1.2.40" evidence="2"/>
<evidence type="ECO:0000313" key="3">
    <source>
        <dbReference type="Proteomes" id="UP001223586"/>
    </source>
</evidence>
<dbReference type="NCBIfam" id="NF009374">
    <property type="entry name" value="PRK12737.1"/>
    <property type="match status" value="1"/>
</dbReference>
<accession>A0ABT9WQM8</accession>
<dbReference type="InterPro" id="IPR013785">
    <property type="entry name" value="Aldolase_TIM"/>
</dbReference>
<dbReference type="RefSeq" id="WP_307228039.1">
    <property type="nucleotide sequence ID" value="NZ_JAUSTT010000007.1"/>
</dbReference>
<dbReference type="PANTHER" id="PTHR30304:SF0">
    <property type="entry name" value="D-TAGATOSE-1,6-BISPHOSPHATE ALDOLASE SUBUNIT GATY-RELATED"/>
    <property type="match status" value="1"/>
</dbReference>
<evidence type="ECO:0000313" key="2">
    <source>
        <dbReference type="EMBL" id="MDQ0175596.1"/>
    </source>
</evidence>
<reference evidence="2 3" key="1">
    <citation type="submission" date="2023-07" db="EMBL/GenBank/DDBJ databases">
        <title>Genomic Encyclopedia of Type Strains, Phase IV (KMG-IV): sequencing the most valuable type-strain genomes for metagenomic binning, comparative biology and taxonomic classification.</title>
        <authorList>
            <person name="Goeker M."/>
        </authorList>
    </citation>
    <scope>NUCLEOTIDE SEQUENCE [LARGE SCALE GENOMIC DNA]</scope>
    <source>
        <strain evidence="2 3">DSM 23837</strain>
    </source>
</reference>
<dbReference type="Proteomes" id="UP001223586">
    <property type="component" value="Unassembled WGS sequence"/>
</dbReference>
<protein>
    <submittedName>
        <fullName evidence="2">Tagatose 1,6-diphosphate aldolase GatY/KbaY</fullName>
        <ecNumber evidence="2">4.1.2.40</ecNumber>
    </submittedName>
</protein>
<comment type="caution">
    <text evidence="2">The sequence shown here is derived from an EMBL/GenBank/DDBJ whole genome shotgun (WGS) entry which is preliminary data.</text>
</comment>
<comment type="cofactor">
    <cofactor evidence="1">
        <name>Zn(2+)</name>
        <dbReference type="ChEBI" id="CHEBI:29105"/>
    </cofactor>
</comment>
<dbReference type="Pfam" id="PF01116">
    <property type="entry name" value="F_bP_aldolase"/>
    <property type="match status" value="1"/>
</dbReference>
<proteinExistence type="predicted"/>
<dbReference type="EMBL" id="JAUSTT010000007">
    <property type="protein sequence ID" value="MDQ0175596.1"/>
    <property type="molecule type" value="Genomic_DNA"/>
</dbReference>
<dbReference type="GO" id="GO:0009025">
    <property type="term" value="F:tagatose-bisphosphate aldolase activity"/>
    <property type="evidence" value="ECO:0007669"/>
    <property type="project" value="UniProtKB-EC"/>
</dbReference>
<dbReference type="NCBIfam" id="NF006626">
    <property type="entry name" value="PRK09195.1"/>
    <property type="match status" value="1"/>
</dbReference>
<name>A0ABT9WQM8_9BACI</name>
<sequence length="285" mass="31206">MGYVQNTKDMLIKARKEGYAVPAFNIHNLETIQVVVEAAVEMKSPVILAATPGTMNYGGRAYIQAIAEVAAKENNIPIALHLDHHENLETISTSLDLGTKSVMIDGSHASFEENVALTKKVVEKAHAYGATVEAELGRLVGQEDDMIVEAKDAMYTDPMKAKEFVQLTGVDSLAVAIGTGHGLYETEPKLDFERLAEIKDVVDIPIVLHGASGISEADIRKCISLGCAKVNIATELKIPFSDTLRQYLIAHPSESDPRKYMKEPKEKMKEVVKEKILICMSNQKA</sequence>
<keyword evidence="2" id="KW-0378">Hydrolase</keyword>
<dbReference type="InterPro" id="IPR050246">
    <property type="entry name" value="Class_II_FBP_aldolase"/>
</dbReference>
<organism evidence="2 3">
    <name type="scientific">Bacillus chungangensis</name>
    <dbReference type="NCBI Taxonomy" id="587633"/>
    <lineage>
        <taxon>Bacteria</taxon>
        <taxon>Bacillati</taxon>
        <taxon>Bacillota</taxon>
        <taxon>Bacilli</taxon>
        <taxon>Bacillales</taxon>
        <taxon>Bacillaceae</taxon>
        <taxon>Bacillus</taxon>
    </lineage>
</organism>
<dbReference type="PIRSF" id="PIRSF001359">
    <property type="entry name" value="F_bP_aldolase_II"/>
    <property type="match status" value="1"/>
</dbReference>
<dbReference type="CDD" id="cd00947">
    <property type="entry name" value="TBP_aldolase_IIB"/>
    <property type="match status" value="1"/>
</dbReference>
<dbReference type="Gene3D" id="3.20.20.70">
    <property type="entry name" value="Aldolase class I"/>
    <property type="match status" value="1"/>
</dbReference>